<name>A0ACC1TBJ5_9APHY</name>
<sequence>MDTLDDESIIPLTTEQRIGRAIAKLPTLSKDKIPLNDPCPICLLPFSSILEGTAQSMETAVLGGGTPDRVNLCGITKLEGCGHMFCRADLIEWIQGRHGTCPACRHAFLDVKPISDSDNESSDGDFIPDDEDEEEDDFEYAEREDDWFDSADEWDDEVDMDVDRDGFDRDEEDEVNADLWEGEASVGVGLNNPDIAVSYTGLTYIVDNEGLYILDDEFRRAEGSNENPSLGEPKH</sequence>
<keyword evidence="2" id="KW-1185">Reference proteome</keyword>
<accession>A0ACC1TBJ5</accession>
<dbReference type="Proteomes" id="UP001148662">
    <property type="component" value="Unassembled WGS sequence"/>
</dbReference>
<proteinExistence type="predicted"/>
<organism evidence="1 2">
    <name type="scientific">Phlebia brevispora</name>
    <dbReference type="NCBI Taxonomy" id="194682"/>
    <lineage>
        <taxon>Eukaryota</taxon>
        <taxon>Fungi</taxon>
        <taxon>Dikarya</taxon>
        <taxon>Basidiomycota</taxon>
        <taxon>Agaricomycotina</taxon>
        <taxon>Agaricomycetes</taxon>
        <taxon>Polyporales</taxon>
        <taxon>Meruliaceae</taxon>
        <taxon>Phlebia</taxon>
    </lineage>
</organism>
<evidence type="ECO:0000313" key="1">
    <source>
        <dbReference type="EMBL" id="KAJ3557515.1"/>
    </source>
</evidence>
<reference evidence="1" key="1">
    <citation type="submission" date="2022-07" db="EMBL/GenBank/DDBJ databases">
        <title>Genome Sequence of Phlebia brevispora.</title>
        <authorList>
            <person name="Buettner E."/>
        </authorList>
    </citation>
    <scope>NUCLEOTIDE SEQUENCE</scope>
    <source>
        <strain evidence="1">MPL23</strain>
    </source>
</reference>
<evidence type="ECO:0000313" key="2">
    <source>
        <dbReference type="Proteomes" id="UP001148662"/>
    </source>
</evidence>
<comment type="caution">
    <text evidence="1">The sequence shown here is derived from an EMBL/GenBank/DDBJ whole genome shotgun (WGS) entry which is preliminary data.</text>
</comment>
<gene>
    <name evidence="1" type="ORF">NM688_g1436</name>
</gene>
<protein>
    <submittedName>
        <fullName evidence="1">Uncharacterized protein</fullName>
    </submittedName>
</protein>
<dbReference type="EMBL" id="JANHOG010000152">
    <property type="protein sequence ID" value="KAJ3557515.1"/>
    <property type="molecule type" value="Genomic_DNA"/>
</dbReference>